<dbReference type="InterPro" id="IPR046335">
    <property type="entry name" value="LacI/GalR-like_sensor"/>
</dbReference>
<dbReference type="InterPro" id="IPR010982">
    <property type="entry name" value="Lambda_DNA-bd_dom_sf"/>
</dbReference>
<dbReference type="PROSITE" id="PS00356">
    <property type="entry name" value="HTH_LACI_1"/>
    <property type="match status" value="1"/>
</dbReference>
<name>A0ABP5CIC0_9MICO</name>
<evidence type="ECO:0000313" key="6">
    <source>
        <dbReference type="EMBL" id="GAA1964437.1"/>
    </source>
</evidence>
<reference evidence="7" key="1">
    <citation type="journal article" date="2019" name="Int. J. Syst. Evol. Microbiol.">
        <title>The Global Catalogue of Microorganisms (GCM) 10K type strain sequencing project: providing services to taxonomists for standard genome sequencing and annotation.</title>
        <authorList>
            <consortium name="The Broad Institute Genomics Platform"/>
            <consortium name="The Broad Institute Genome Sequencing Center for Infectious Disease"/>
            <person name="Wu L."/>
            <person name="Ma J."/>
        </authorList>
    </citation>
    <scope>NUCLEOTIDE SEQUENCE [LARGE SCALE GENOMIC DNA]</scope>
    <source>
        <strain evidence="7">JCM 14901</strain>
    </source>
</reference>
<organism evidence="6 7">
    <name type="scientific">Microbacterium deminutum</name>
    <dbReference type="NCBI Taxonomy" id="344164"/>
    <lineage>
        <taxon>Bacteria</taxon>
        <taxon>Bacillati</taxon>
        <taxon>Actinomycetota</taxon>
        <taxon>Actinomycetes</taxon>
        <taxon>Micrococcales</taxon>
        <taxon>Microbacteriaceae</taxon>
        <taxon>Microbacterium</taxon>
    </lineage>
</organism>
<dbReference type="SUPFAM" id="SSF53822">
    <property type="entry name" value="Periplasmic binding protein-like I"/>
    <property type="match status" value="1"/>
</dbReference>
<dbReference type="PROSITE" id="PS50932">
    <property type="entry name" value="HTH_LACI_2"/>
    <property type="match status" value="1"/>
</dbReference>
<keyword evidence="7" id="KW-1185">Reference proteome</keyword>
<dbReference type="PANTHER" id="PTHR30146">
    <property type="entry name" value="LACI-RELATED TRANSCRIPTIONAL REPRESSOR"/>
    <property type="match status" value="1"/>
</dbReference>
<dbReference type="PANTHER" id="PTHR30146:SF153">
    <property type="entry name" value="LACTOSE OPERON REPRESSOR"/>
    <property type="match status" value="1"/>
</dbReference>
<dbReference type="InterPro" id="IPR000843">
    <property type="entry name" value="HTH_LacI"/>
</dbReference>
<dbReference type="SUPFAM" id="SSF47413">
    <property type="entry name" value="lambda repressor-like DNA-binding domains"/>
    <property type="match status" value="1"/>
</dbReference>
<dbReference type="SMART" id="SM00354">
    <property type="entry name" value="HTH_LACI"/>
    <property type="match status" value="1"/>
</dbReference>
<evidence type="ECO:0000256" key="3">
    <source>
        <dbReference type="ARBA" id="ARBA00023163"/>
    </source>
</evidence>
<evidence type="ECO:0000313" key="7">
    <source>
        <dbReference type="Proteomes" id="UP001499933"/>
    </source>
</evidence>
<dbReference type="Pfam" id="PF00356">
    <property type="entry name" value="LacI"/>
    <property type="match status" value="1"/>
</dbReference>
<dbReference type="Pfam" id="PF13377">
    <property type="entry name" value="Peripla_BP_3"/>
    <property type="match status" value="1"/>
</dbReference>
<dbReference type="CDD" id="cd01392">
    <property type="entry name" value="HTH_LacI"/>
    <property type="match status" value="1"/>
</dbReference>
<comment type="caution">
    <text evidence="6">The sequence shown here is derived from an EMBL/GenBank/DDBJ whole genome shotgun (WGS) entry which is preliminary data.</text>
</comment>
<gene>
    <name evidence="6" type="ORF">GCM10009776_29080</name>
</gene>
<keyword evidence="1" id="KW-0805">Transcription regulation</keyword>
<evidence type="ECO:0000259" key="4">
    <source>
        <dbReference type="PROSITE" id="PS50932"/>
    </source>
</evidence>
<evidence type="ECO:0000259" key="5">
    <source>
        <dbReference type="PROSITE" id="PS50943"/>
    </source>
</evidence>
<evidence type="ECO:0000256" key="1">
    <source>
        <dbReference type="ARBA" id="ARBA00023015"/>
    </source>
</evidence>
<evidence type="ECO:0000256" key="2">
    <source>
        <dbReference type="ARBA" id="ARBA00023125"/>
    </source>
</evidence>
<dbReference type="EMBL" id="BAAAOG010000006">
    <property type="protein sequence ID" value="GAA1964437.1"/>
    <property type="molecule type" value="Genomic_DNA"/>
</dbReference>
<dbReference type="RefSeq" id="WP_344095875.1">
    <property type="nucleotide sequence ID" value="NZ_BAAAOG010000006.1"/>
</dbReference>
<feature type="domain" description="HTH cro/C1-type" evidence="5">
    <location>
        <begin position="3"/>
        <end position="46"/>
    </location>
</feature>
<dbReference type="Gene3D" id="1.10.260.40">
    <property type="entry name" value="lambda repressor-like DNA-binding domains"/>
    <property type="match status" value="1"/>
</dbReference>
<dbReference type="InterPro" id="IPR001387">
    <property type="entry name" value="Cro/C1-type_HTH"/>
</dbReference>
<sequence>MATIGDVAKYAGVSRSTVSHALSGKRPISLETRQRISEAIVALQYTANAGAKALATSKTSTLGLIVPYTPAEFAPARMQYVMIVSETARELGFDVLMVTDFDGRAGIKRVTDSSRVDGVILLNVTRHDERIGSVLAAAKPGVLIGLADDNAALDSVDLDFAAAGRSMVRHLAERGHRRVIFVTLPTEMFLQDLGYVWRLHESVIDEAQTAGLALTVVHDAADPKDRMRVLAGALDATPDATALLVHSVGALIDLPVLLSQRRISVPRDLSVVGLFGDEFGAMFALPYTAVEPSPEVVVSRAVHLVAERIEDPSRPVVQELLAPLMVDRGSTREV</sequence>
<feature type="domain" description="HTH lacI-type" evidence="4">
    <location>
        <begin position="2"/>
        <end position="56"/>
    </location>
</feature>
<accession>A0ABP5CIC0</accession>
<protein>
    <submittedName>
        <fullName evidence="6">LacI family DNA-binding transcriptional regulator</fullName>
    </submittedName>
</protein>
<dbReference type="PROSITE" id="PS50943">
    <property type="entry name" value="HTH_CROC1"/>
    <property type="match status" value="1"/>
</dbReference>
<dbReference type="Gene3D" id="3.40.50.2300">
    <property type="match status" value="2"/>
</dbReference>
<dbReference type="GO" id="GO:0003677">
    <property type="term" value="F:DNA binding"/>
    <property type="evidence" value="ECO:0007669"/>
    <property type="project" value="UniProtKB-KW"/>
</dbReference>
<dbReference type="InterPro" id="IPR028082">
    <property type="entry name" value="Peripla_BP_I"/>
</dbReference>
<keyword evidence="2 6" id="KW-0238">DNA-binding</keyword>
<proteinExistence type="predicted"/>
<keyword evidence="3" id="KW-0804">Transcription</keyword>
<dbReference type="Proteomes" id="UP001499933">
    <property type="component" value="Unassembled WGS sequence"/>
</dbReference>